<evidence type="ECO:0000256" key="1">
    <source>
        <dbReference type="ARBA" id="ARBA00004123"/>
    </source>
</evidence>
<evidence type="ECO:0000256" key="8">
    <source>
        <dbReference type="ARBA" id="ARBA00023163"/>
    </source>
</evidence>
<evidence type="ECO:0000256" key="2">
    <source>
        <dbReference type="ARBA" id="ARBA00009093"/>
    </source>
</evidence>
<dbReference type="FunFam" id="1.10.274.30:FF:000004">
    <property type="entry name" value="Putative Chromatin modification-related protein eaf3"/>
    <property type="match status" value="1"/>
</dbReference>
<evidence type="ECO:0000313" key="16">
    <source>
        <dbReference type="EMBL" id="TVY81888.1"/>
    </source>
</evidence>
<keyword evidence="5" id="KW-0227">DNA damage</keyword>
<evidence type="ECO:0000259" key="14">
    <source>
        <dbReference type="Pfam" id="PF05712"/>
    </source>
</evidence>
<organism evidence="16 17">
    <name type="scientific">Lachnellula suecica</name>
    <dbReference type="NCBI Taxonomy" id="602035"/>
    <lineage>
        <taxon>Eukaryota</taxon>
        <taxon>Fungi</taxon>
        <taxon>Dikarya</taxon>
        <taxon>Ascomycota</taxon>
        <taxon>Pezizomycotina</taxon>
        <taxon>Leotiomycetes</taxon>
        <taxon>Helotiales</taxon>
        <taxon>Lachnaceae</taxon>
        <taxon>Lachnellula</taxon>
    </lineage>
</organism>
<dbReference type="InterPro" id="IPR016197">
    <property type="entry name" value="Chromo-like_dom_sf"/>
</dbReference>
<dbReference type="Pfam" id="PF22732">
    <property type="entry name" value="MSL3_chromo-like"/>
    <property type="match status" value="1"/>
</dbReference>
<dbReference type="SUPFAM" id="SSF54160">
    <property type="entry name" value="Chromo domain-like"/>
    <property type="match status" value="1"/>
</dbReference>
<evidence type="ECO:0000256" key="10">
    <source>
        <dbReference type="ARBA" id="ARBA00023242"/>
    </source>
</evidence>
<evidence type="ECO:0000259" key="15">
    <source>
        <dbReference type="Pfam" id="PF22732"/>
    </source>
</evidence>
<dbReference type="Proteomes" id="UP000469558">
    <property type="component" value="Unassembled WGS sequence"/>
</dbReference>
<dbReference type="PROSITE" id="PS51640">
    <property type="entry name" value="MRG"/>
    <property type="match status" value="1"/>
</dbReference>
<accession>A0A8T9C882</accession>
<comment type="subunit">
    <text evidence="3">Component of the NuA4 histone acetyltransferase complex.</text>
</comment>
<dbReference type="InterPro" id="IPR038217">
    <property type="entry name" value="MRG_C_sf"/>
</dbReference>
<dbReference type="GO" id="GO:0006325">
    <property type="term" value="P:chromatin organization"/>
    <property type="evidence" value="ECO:0007669"/>
    <property type="project" value="UniProtKB-KW"/>
</dbReference>
<evidence type="ECO:0000256" key="13">
    <source>
        <dbReference type="SAM" id="MobiDB-lite"/>
    </source>
</evidence>
<feature type="region of interest" description="Disordered" evidence="13">
    <location>
        <begin position="358"/>
        <end position="393"/>
    </location>
</feature>
<dbReference type="EMBL" id="QGMK01000406">
    <property type="protein sequence ID" value="TVY81888.1"/>
    <property type="molecule type" value="Genomic_DNA"/>
</dbReference>
<dbReference type="GO" id="GO:0006355">
    <property type="term" value="P:regulation of DNA-templated transcription"/>
    <property type="evidence" value="ECO:0007669"/>
    <property type="project" value="InterPro"/>
</dbReference>
<keyword evidence="6" id="KW-0156">Chromatin regulator</keyword>
<dbReference type="AlphaFoldDB" id="A0A8T9C882"/>
<name>A0A8T9C882_9HELO</name>
<dbReference type="PANTHER" id="PTHR10880:SF15">
    <property type="entry name" value="MSL COMPLEX SUBUNIT 3"/>
    <property type="match status" value="1"/>
</dbReference>
<dbReference type="GO" id="GO:0035267">
    <property type="term" value="C:NuA4 histone acetyltransferase complex"/>
    <property type="evidence" value="ECO:0007669"/>
    <property type="project" value="TreeGrafter"/>
</dbReference>
<evidence type="ECO:0000313" key="17">
    <source>
        <dbReference type="Proteomes" id="UP000469558"/>
    </source>
</evidence>
<dbReference type="Gene3D" id="1.10.274.30">
    <property type="entry name" value="MRG domain"/>
    <property type="match status" value="1"/>
</dbReference>
<comment type="similarity">
    <text evidence="2">Belongs to the MRG family.</text>
</comment>
<dbReference type="Pfam" id="PF05712">
    <property type="entry name" value="MRG"/>
    <property type="match status" value="1"/>
</dbReference>
<comment type="caution">
    <text evidence="16">The sequence shown here is derived from an EMBL/GenBank/DDBJ whole genome shotgun (WGS) entry which is preliminary data.</text>
</comment>
<keyword evidence="7" id="KW-0805">Transcription regulation</keyword>
<evidence type="ECO:0000256" key="6">
    <source>
        <dbReference type="ARBA" id="ARBA00022853"/>
    </source>
</evidence>
<evidence type="ECO:0000256" key="3">
    <source>
        <dbReference type="ARBA" id="ARBA00011353"/>
    </source>
</evidence>
<evidence type="ECO:0000256" key="7">
    <source>
        <dbReference type="ARBA" id="ARBA00023015"/>
    </source>
</evidence>
<dbReference type="InterPro" id="IPR026541">
    <property type="entry name" value="MRG_dom"/>
</dbReference>
<comment type="function">
    <text evidence="11">Involved in deacetylation of histones, chromatin assembly and chromosome segregation. May act as a transcriptional oscillator, directing histone deacetylases to specific chromosomal domains. Component of the NuA4 histone acetyltransferase complex which is involved in transcriptional activation of selected genes principally by acetylation of nucleosomal histone H4 and H2A. The NuA4 complex is also involved in DNA repair.</text>
</comment>
<feature type="domain" description="MSL3 chromodomain-like" evidence="15">
    <location>
        <begin position="13"/>
        <end position="55"/>
    </location>
</feature>
<evidence type="ECO:0000256" key="4">
    <source>
        <dbReference type="ARBA" id="ARBA00018505"/>
    </source>
</evidence>
<dbReference type="PANTHER" id="PTHR10880">
    <property type="entry name" value="MORTALITY FACTOR 4-LIKE PROTEIN"/>
    <property type="match status" value="1"/>
</dbReference>
<keyword evidence="9" id="KW-0234">DNA repair</keyword>
<evidence type="ECO:0000256" key="11">
    <source>
        <dbReference type="ARBA" id="ARBA00057322"/>
    </source>
</evidence>
<proteinExistence type="inferred from homology"/>
<dbReference type="GO" id="GO:0006281">
    <property type="term" value="P:DNA repair"/>
    <property type="evidence" value="ECO:0007669"/>
    <property type="project" value="UniProtKB-KW"/>
</dbReference>
<dbReference type="InterPro" id="IPR008676">
    <property type="entry name" value="MRG"/>
</dbReference>
<protein>
    <recommendedName>
        <fullName evidence="4">Chromatin modification-related protein EAF3</fullName>
    </recommendedName>
    <alternativeName>
        <fullName evidence="12">Chromatin modification-related protein eaf3</fullName>
    </alternativeName>
</protein>
<keyword evidence="10" id="KW-0539">Nucleus</keyword>
<dbReference type="InterPro" id="IPR053820">
    <property type="entry name" value="MSL3_chromo-like"/>
</dbReference>
<sequence>MAPSKPAAAVAPYSKDERVLCFHHEMLYEAKVLDSRATEDQSWEYKIHYKGWKNTVSGPYYLLFLVVAEFGPVMGKSLPSRVGESEAREAHHFNAMAPFLQSEEIHSQSSLELLPKITAHVSWDDWVPQDRVRKFTDENKELAAQLHTQMKALQSRPTKALGKKGGKAANGSDLSSTRGSEERHTSAAATAGARGRGSSGDSDSTLIMEPPILKRPLEEEASVSSPRKRLKRGNSKGNIVTRGIKNAPPPSWSKPGNPDWNIQKVLESEYCVAQDHLLKLPEANFTYISNNGHLKNRDFYHQFSQTKPPPKQKIHPKLQEHINKKTDTAAVYRYYSNLPHDRVMPIAGMIFDEDEEEDEESLSFELNGPSSDGARRSISPTKSRKPTKATKVTKVANRRLSPMKSPELEGRSGRKIFEKDFCFEKWVANVAMSNKNQEENFHARPSIQLPIPDHIKAILVDDWENVTKNQQLVPLPSAKPVVQILDDYYQYEALRRIDGSSQADILEEVVAGLKDYFEKCLGRVLLYRFERAQYTEVRAAWAVAEGELAGKTAIETYGAEHLCRLLVSLPELIAQTNMDQQSVNRLREELMKLTSWLGKNAETYFVKEYETPGADYVERARGV</sequence>
<feature type="region of interest" description="Disordered" evidence="13">
    <location>
        <begin position="150"/>
        <end position="256"/>
    </location>
</feature>
<reference evidence="16 17" key="1">
    <citation type="submission" date="2018-05" db="EMBL/GenBank/DDBJ databases">
        <title>Genome sequencing and assembly of the regulated plant pathogen Lachnellula willkommii and related sister species for the development of diagnostic species identification markers.</title>
        <authorList>
            <person name="Giroux E."/>
            <person name="Bilodeau G."/>
        </authorList>
    </citation>
    <scope>NUCLEOTIDE SEQUENCE [LARGE SCALE GENOMIC DNA]</scope>
    <source>
        <strain evidence="16 17">CBS 268.59</strain>
    </source>
</reference>
<evidence type="ECO:0000256" key="5">
    <source>
        <dbReference type="ARBA" id="ARBA00022763"/>
    </source>
</evidence>
<dbReference type="Gene3D" id="2.30.30.140">
    <property type="match status" value="1"/>
</dbReference>
<evidence type="ECO:0000256" key="9">
    <source>
        <dbReference type="ARBA" id="ARBA00023204"/>
    </source>
</evidence>
<gene>
    <name evidence="16" type="primary">eaf3</name>
    <name evidence="16" type="ORF">LSUE1_G001760</name>
</gene>
<comment type="subcellular location">
    <subcellularLocation>
        <location evidence="1">Nucleus</location>
    </subcellularLocation>
</comment>
<keyword evidence="8" id="KW-0804">Transcription</keyword>
<evidence type="ECO:0000256" key="12">
    <source>
        <dbReference type="ARBA" id="ARBA00072864"/>
    </source>
</evidence>
<feature type="domain" description="MRG" evidence="14">
    <location>
        <begin position="435"/>
        <end position="610"/>
    </location>
</feature>
<keyword evidence="17" id="KW-1185">Reference proteome</keyword>
<dbReference type="GO" id="GO:0032221">
    <property type="term" value="C:Rpd3S complex"/>
    <property type="evidence" value="ECO:0007669"/>
    <property type="project" value="TreeGrafter"/>
</dbReference>
<dbReference type="OrthoDB" id="124855at2759"/>